<dbReference type="RefSeq" id="WP_155933180.1">
    <property type="nucleotide sequence ID" value="NZ_WODC01000003.1"/>
</dbReference>
<dbReference type="AlphaFoldDB" id="A0A7K1KMH1"/>
<dbReference type="SMART" id="SM00062">
    <property type="entry name" value="PBPb"/>
    <property type="match status" value="1"/>
</dbReference>
<dbReference type="EMBL" id="WODC01000003">
    <property type="protein sequence ID" value="MUM77240.1"/>
    <property type="molecule type" value="Genomic_DNA"/>
</dbReference>
<gene>
    <name evidence="2" type="ORF">GKC30_06305</name>
</gene>
<comment type="caution">
    <text evidence="2">The sequence shown here is derived from an EMBL/GenBank/DDBJ whole genome shotgun (WGS) entry which is preliminary data.</text>
</comment>
<keyword evidence="3" id="KW-1185">Reference proteome</keyword>
<dbReference type="InterPro" id="IPR001638">
    <property type="entry name" value="Solute-binding_3/MltF_N"/>
</dbReference>
<name>A0A7K1KMH1_9BACT</name>
<evidence type="ECO:0000259" key="1">
    <source>
        <dbReference type="SMART" id="SM00062"/>
    </source>
</evidence>
<accession>A0A7K1KMH1</accession>
<dbReference type="SUPFAM" id="SSF53850">
    <property type="entry name" value="Periplasmic binding protein-like II"/>
    <property type="match status" value="1"/>
</dbReference>
<organism evidence="2 3">
    <name type="scientific">Pseudodesulfovibrio alkaliphilus</name>
    <dbReference type="NCBI Taxonomy" id="2661613"/>
    <lineage>
        <taxon>Bacteria</taxon>
        <taxon>Pseudomonadati</taxon>
        <taxon>Thermodesulfobacteriota</taxon>
        <taxon>Desulfovibrionia</taxon>
        <taxon>Desulfovibrionales</taxon>
        <taxon>Desulfovibrionaceae</taxon>
    </lineage>
</organism>
<proteinExistence type="predicted"/>
<sequence length="265" mass="27383">MPKSVFISLARFSSGPIRRTGAALAAMLLVPALALLPGGITPVRADEARVLRLAVVDMAPYGFVHNGEPAGLGLELGELLAAGAGAGTTATLSSRRQILQALARGEADMAVLPGGPPPGRGAVNAGPLLQSQFAAIARSGTPLRSRHDLAGKTVAVVRDEPGDPLLSTRQGVALLPVPDLSRGLKLLLAGKVDAVAAERLALLHAVDALHLPARALGSPLPLSPVRVDLLLSPTLSPALLQRLDQARQVLTEREDFRATAARYGL</sequence>
<reference evidence="2 3" key="1">
    <citation type="submission" date="2019-11" db="EMBL/GenBank/DDBJ databases">
        <title>Pseudodesulfovibrio alkaliphilus, sp. nov., an alkaliphilic sulfate-reducing bacteria from mud volcano of Taman peninsula, Russia.</title>
        <authorList>
            <person name="Frolova A."/>
            <person name="Merkel A.Y."/>
            <person name="Slobodkin A.I."/>
        </authorList>
    </citation>
    <scope>NUCLEOTIDE SEQUENCE [LARGE SCALE GENOMIC DNA]</scope>
    <source>
        <strain evidence="2 3">F-1</strain>
    </source>
</reference>
<evidence type="ECO:0000313" key="2">
    <source>
        <dbReference type="EMBL" id="MUM77240.1"/>
    </source>
</evidence>
<dbReference type="Proteomes" id="UP000461162">
    <property type="component" value="Unassembled WGS sequence"/>
</dbReference>
<evidence type="ECO:0000313" key="3">
    <source>
        <dbReference type="Proteomes" id="UP000461162"/>
    </source>
</evidence>
<protein>
    <submittedName>
        <fullName evidence="2">Transporter substrate-binding domain-containing protein</fullName>
    </submittedName>
</protein>
<feature type="domain" description="Solute-binding protein family 3/N-terminal" evidence="1">
    <location>
        <begin position="50"/>
        <end position="265"/>
    </location>
</feature>
<dbReference type="Gene3D" id="3.40.190.10">
    <property type="entry name" value="Periplasmic binding protein-like II"/>
    <property type="match status" value="2"/>
</dbReference>